<evidence type="ECO:0000313" key="2">
    <source>
        <dbReference type="Proteomes" id="UP000250079"/>
    </source>
</evidence>
<organism evidence="1 2">
    <name type="scientific">Granulosicoccus antarcticus IMCC3135</name>
    <dbReference type="NCBI Taxonomy" id="1192854"/>
    <lineage>
        <taxon>Bacteria</taxon>
        <taxon>Pseudomonadati</taxon>
        <taxon>Pseudomonadota</taxon>
        <taxon>Gammaproteobacteria</taxon>
        <taxon>Chromatiales</taxon>
        <taxon>Granulosicoccaceae</taxon>
        <taxon>Granulosicoccus</taxon>
    </lineage>
</organism>
<gene>
    <name evidence="1" type="ORF">IMCC3135_02230</name>
</gene>
<evidence type="ECO:0000313" key="1">
    <source>
        <dbReference type="EMBL" id="ASJ70560.1"/>
    </source>
</evidence>
<dbReference type="KEGG" id="gai:IMCC3135_02230"/>
<name>A0A2Z2NNZ3_9GAMM</name>
<dbReference type="RefSeq" id="WP_088916092.1">
    <property type="nucleotide sequence ID" value="NZ_CP018632.1"/>
</dbReference>
<dbReference type="Pfam" id="PF13036">
    <property type="entry name" value="LpoB"/>
    <property type="match status" value="1"/>
</dbReference>
<dbReference type="EMBL" id="CP018632">
    <property type="protein sequence ID" value="ASJ70560.1"/>
    <property type="molecule type" value="Genomic_DNA"/>
</dbReference>
<accession>A0A2Z2NNZ3</accession>
<proteinExistence type="predicted"/>
<reference evidence="1 2" key="1">
    <citation type="submission" date="2016-12" db="EMBL/GenBank/DDBJ databases">
        <authorList>
            <person name="Song W.-J."/>
            <person name="Kurnit D.M."/>
        </authorList>
    </citation>
    <scope>NUCLEOTIDE SEQUENCE [LARGE SCALE GENOMIC DNA]</scope>
    <source>
        <strain evidence="1 2">IMCC3135</strain>
    </source>
</reference>
<protein>
    <recommendedName>
        <fullName evidence="3">Penicillin-binding protein activator LpoB</fullName>
    </recommendedName>
</protein>
<sequence length="199" mass="21725">MLPTTDTVTAPYRSMLRGRKMKRCLASLAAGLFMAISAGCTTLTSTPAVNADAAQSWALLPMNNLSEAPQADSQALTMLETQLRTRGVRQVAVYAPMQKVSLRTLLDPARQLNDAMEWARKNGYRYGFTGTINEWSYRTGADKEPVVGLNMKLVDISTGEVLWQANAARTGWGYASLPALADTVIDDLLEGVHFDNVSH</sequence>
<dbReference type="Gene3D" id="3.40.50.10610">
    <property type="entry name" value="ABC-type transport auxiliary lipoprotein component"/>
    <property type="match status" value="1"/>
</dbReference>
<keyword evidence="2" id="KW-1185">Reference proteome</keyword>
<evidence type="ECO:0008006" key="3">
    <source>
        <dbReference type="Google" id="ProtNLM"/>
    </source>
</evidence>
<dbReference type="AlphaFoldDB" id="A0A2Z2NNZ3"/>
<dbReference type="OrthoDB" id="9791579at2"/>
<dbReference type="InterPro" id="IPR014094">
    <property type="entry name" value="LpoB"/>
</dbReference>
<dbReference type="Proteomes" id="UP000250079">
    <property type="component" value="Chromosome"/>
</dbReference>